<gene>
    <name evidence="5" type="ORF">E4O86_09810</name>
</gene>
<comment type="caution">
    <text evidence="5">The sequence shown here is derived from an EMBL/GenBank/DDBJ whole genome shotgun (WGS) entry which is preliminary data.</text>
</comment>
<dbReference type="PRINTS" id="PR00598">
    <property type="entry name" value="HTHMARR"/>
</dbReference>
<dbReference type="AlphaFoldDB" id="A0A964WTM2"/>
<proteinExistence type="predicted"/>
<dbReference type="EMBL" id="SPKJ01000026">
    <property type="protein sequence ID" value="MYZ48005.1"/>
    <property type="molecule type" value="Genomic_DNA"/>
</dbReference>
<accession>A0A964WTM2</accession>
<reference evidence="5" key="1">
    <citation type="submission" date="2019-03" db="EMBL/GenBank/DDBJ databases">
        <title>Afifella sp. nov., isolated from activated sludge.</title>
        <authorList>
            <person name="Li Q."/>
            <person name="Liu Y."/>
        </authorList>
    </citation>
    <scope>NUCLEOTIDE SEQUENCE</scope>
    <source>
        <strain evidence="5">L72</strain>
    </source>
</reference>
<dbReference type="Gene3D" id="1.10.10.10">
    <property type="entry name" value="Winged helix-like DNA-binding domain superfamily/Winged helix DNA-binding domain"/>
    <property type="match status" value="1"/>
</dbReference>
<dbReference type="PANTHER" id="PTHR33164">
    <property type="entry name" value="TRANSCRIPTIONAL REGULATOR, MARR FAMILY"/>
    <property type="match status" value="1"/>
</dbReference>
<dbReference type="GO" id="GO:0003677">
    <property type="term" value="F:DNA binding"/>
    <property type="evidence" value="ECO:0007669"/>
    <property type="project" value="UniProtKB-KW"/>
</dbReference>
<dbReference type="Proteomes" id="UP000773614">
    <property type="component" value="Unassembled WGS sequence"/>
</dbReference>
<sequence>MDHDQVSDSVSNLVVDLARLFRQRMDEAFAAEGLDLTPGEGRTLLRIARNEPIRQNVLAERLGIEPMTVSGFVDRLERRGLVARETDPADRRAKLVRSLPAAAPLVAHLDAVVAGLRERALSGFSRAEGEAVRRALVRMRANLATEALAPA</sequence>
<dbReference type="OrthoDB" id="7949807at2"/>
<dbReference type="GO" id="GO:0003700">
    <property type="term" value="F:DNA-binding transcription factor activity"/>
    <property type="evidence" value="ECO:0007669"/>
    <property type="project" value="InterPro"/>
</dbReference>
<dbReference type="SUPFAM" id="SSF46785">
    <property type="entry name" value="Winged helix' DNA-binding domain"/>
    <property type="match status" value="1"/>
</dbReference>
<keyword evidence="6" id="KW-1185">Reference proteome</keyword>
<dbReference type="PROSITE" id="PS50995">
    <property type="entry name" value="HTH_MARR_2"/>
    <property type="match status" value="1"/>
</dbReference>
<name>A0A964WTM2_9HYPH</name>
<evidence type="ECO:0000313" key="5">
    <source>
        <dbReference type="EMBL" id="MYZ48005.1"/>
    </source>
</evidence>
<feature type="domain" description="HTH marR-type" evidence="4">
    <location>
        <begin position="10"/>
        <end position="141"/>
    </location>
</feature>
<evidence type="ECO:0000259" key="4">
    <source>
        <dbReference type="PROSITE" id="PS50995"/>
    </source>
</evidence>
<keyword evidence="3" id="KW-0804">Transcription</keyword>
<keyword evidence="2" id="KW-0238">DNA-binding</keyword>
<organism evidence="5 6">
    <name type="scientific">Propylenella binzhouense</name>
    <dbReference type="NCBI Taxonomy" id="2555902"/>
    <lineage>
        <taxon>Bacteria</taxon>
        <taxon>Pseudomonadati</taxon>
        <taxon>Pseudomonadota</taxon>
        <taxon>Alphaproteobacteria</taxon>
        <taxon>Hyphomicrobiales</taxon>
        <taxon>Propylenellaceae</taxon>
        <taxon>Propylenella</taxon>
    </lineage>
</organism>
<dbReference type="InterPro" id="IPR036388">
    <property type="entry name" value="WH-like_DNA-bd_sf"/>
</dbReference>
<evidence type="ECO:0000313" key="6">
    <source>
        <dbReference type="Proteomes" id="UP000773614"/>
    </source>
</evidence>
<dbReference type="Pfam" id="PF01047">
    <property type="entry name" value="MarR"/>
    <property type="match status" value="1"/>
</dbReference>
<keyword evidence="1" id="KW-0805">Transcription regulation</keyword>
<dbReference type="InterPro" id="IPR039422">
    <property type="entry name" value="MarR/SlyA-like"/>
</dbReference>
<dbReference type="InterPro" id="IPR036390">
    <property type="entry name" value="WH_DNA-bd_sf"/>
</dbReference>
<protein>
    <submittedName>
        <fullName evidence="5">MarR family transcriptional regulator</fullName>
    </submittedName>
</protein>
<dbReference type="GO" id="GO:0006950">
    <property type="term" value="P:response to stress"/>
    <property type="evidence" value="ECO:0007669"/>
    <property type="project" value="TreeGrafter"/>
</dbReference>
<evidence type="ECO:0000256" key="1">
    <source>
        <dbReference type="ARBA" id="ARBA00023015"/>
    </source>
</evidence>
<dbReference type="PANTHER" id="PTHR33164:SF64">
    <property type="entry name" value="TRANSCRIPTIONAL REGULATOR SLYA"/>
    <property type="match status" value="1"/>
</dbReference>
<evidence type="ECO:0000256" key="3">
    <source>
        <dbReference type="ARBA" id="ARBA00023163"/>
    </source>
</evidence>
<dbReference type="InterPro" id="IPR000835">
    <property type="entry name" value="HTH_MarR-typ"/>
</dbReference>
<evidence type="ECO:0000256" key="2">
    <source>
        <dbReference type="ARBA" id="ARBA00023125"/>
    </source>
</evidence>
<dbReference type="SMART" id="SM00347">
    <property type="entry name" value="HTH_MARR"/>
    <property type="match status" value="1"/>
</dbReference>
<dbReference type="RefSeq" id="WP_161140356.1">
    <property type="nucleotide sequence ID" value="NZ_SPKJ01000026.1"/>
</dbReference>